<reference evidence="2 3" key="1">
    <citation type="submission" date="2014-10" db="EMBL/GenBank/DDBJ databases">
        <title>Pedobacter Kyungheensis.</title>
        <authorList>
            <person name="Anderson B.M."/>
            <person name="Newman J.D."/>
        </authorList>
    </citation>
    <scope>NUCLEOTIDE SEQUENCE [LARGE SCALE GENOMIC DNA]</scope>
    <source>
        <strain evidence="2 3">KACC 16221</strain>
    </source>
</reference>
<feature type="transmembrane region" description="Helical" evidence="1">
    <location>
        <begin position="15"/>
        <end position="40"/>
    </location>
</feature>
<sequence length="205" mass="23965">MFFINTLNTKSKQNLFLSFALFHFLVIILISISTTINSWYQLYHENSKQNKEPRAIKTLNSISRSFLISNYTFFTGLDTGYGFFAPNVASVCQIQFIVKNESNKIIDILYMPEFSNVESISRYATLMGKFQERLKQYNVKEKSNYLLYLDVVVKSMSKQILKKYPPKSKMDVILFLPKYPTLKQFNQGVVTPSYIPIDSYKVNYR</sequence>
<dbReference type="AlphaFoldDB" id="A0A0C1G953"/>
<accession>A0A0C1G953</accession>
<name>A0A0C1G953_9SPHI</name>
<gene>
    <name evidence="2" type="ORF">OC25_02645</name>
</gene>
<dbReference type="Proteomes" id="UP000031246">
    <property type="component" value="Unassembled WGS sequence"/>
</dbReference>
<evidence type="ECO:0000313" key="2">
    <source>
        <dbReference type="EMBL" id="KIA96639.1"/>
    </source>
</evidence>
<comment type="caution">
    <text evidence="2">The sequence shown here is derived from an EMBL/GenBank/DDBJ whole genome shotgun (WGS) entry which is preliminary data.</text>
</comment>
<dbReference type="EMBL" id="JSYN01000002">
    <property type="protein sequence ID" value="KIA96639.1"/>
    <property type="molecule type" value="Genomic_DNA"/>
</dbReference>
<organism evidence="2 3">
    <name type="scientific">Pedobacter kyungheensis</name>
    <dbReference type="NCBI Taxonomy" id="1069985"/>
    <lineage>
        <taxon>Bacteria</taxon>
        <taxon>Pseudomonadati</taxon>
        <taxon>Bacteroidota</taxon>
        <taxon>Sphingobacteriia</taxon>
        <taxon>Sphingobacteriales</taxon>
        <taxon>Sphingobacteriaceae</taxon>
        <taxon>Pedobacter</taxon>
    </lineage>
</organism>
<keyword evidence="1" id="KW-0472">Membrane</keyword>
<keyword evidence="3" id="KW-1185">Reference proteome</keyword>
<keyword evidence="1" id="KW-1133">Transmembrane helix</keyword>
<evidence type="ECO:0000256" key="1">
    <source>
        <dbReference type="SAM" id="Phobius"/>
    </source>
</evidence>
<dbReference type="OrthoDB" id="800018at2"/>
<proteinExistence type="predicted"/>
<dbReference type="RefSeq" id="WP_039471370.1">
    <property type="nucleotide sequence ID" value="NZ_JSYN01000002.1"/>
</dbReference>
<evidence type="ECO:0000313" key="3">
    <source>
        <dbReference type="Proteomes" id="UP000031246"/>
    </source>
</evidence>
<keyword evidence="1" id="KW-0812">Transmembrane</keyword>
<protein>
    <submittedName>
        <fullName evidence="2">Uncharacterized protein</fullName>
    </submittedName>
</protein>